<evidence type="ECO:0000256" key="2">
    <source>
        <dbReference type="ARBA" id="ARBA00023043"/>
    </source>
</evidence>
<dbReference type="Pfam" id="PF12796">
    <property type="entry name" value="Ank_2"/>
    <property type="match status" value="4"/>
</dbReference>
<keyword evidence="2 3" id="KW-0040">ANK repeat</keyword>
<feature type="repeat" description="ANK" evidence="3">
    <location>
        <begin position="669"/>
        <end position="701"/>
    </location>
</feature>
<feature type="repeat" description="ANK" evidence="3">
    <location>
        <begin position="739"/>
        <end position="773"/>
    </location>
</feature>
<dbReference type="PANTHER" id="PTHR24198">
    <property type="entry name" value="ANKYRIN REPEAT AND PROTEIN KINASE DOMAIN-CONTAINING PROTEIN"/>
    <property type="match status" value="1"/>
</dbReference>
<evidence type="ECO:0000313" key="4">
    <source>
        <dbReference type="EMBL" id="KAH7134654.1"/>
    </source>
</evidence>
<keyword evidence="5" id="KW-1185">Reference proteome</keyword>
<name>A0A9P9ECJ1_9HYPO</name>
<dbReference type="PANTHER" id="PTHR24198:SF165">
    <property type="entry name" value="ANKYRIN REPEAT-CONTAINING PROTEIN-RELATED"/>
    <property type="match status" value="1"/>
</dbReference>
<feature type="repeat" description="ANK" evidence="3">
    <location>
        <begin position="776"/>
        <end position="808"/>
    </location>
</feature>
<comment type="caution">
    <text evidence="4">The sequence shown here is derived from an EMBL/GenBank/DDBJ whole genome shotgun (WGS) entry which is preliminary data.</text>
</comment>
<dbReference type="Gene3D" id="1.25.40.20">
    <property type="entry name" value="Ankyrin repeat-containing domain"/>
    <property type="match status" value="4"/>
</dbReference>
<dbReference type="InterPro" id="IPR002110">
    <property type="entry name" value="Ankyrin_rpt"/>
</dbReference>
<gene>
    <name evidence="4" type="ORF">B0J13DRAFT_86358</name>
</gene>
<feature type="repeat" description="ANK" evidence="3">
    <location>
        <begin position="811"/>
        <end position="843"/>
    </location>
</feature>
<organism evidence="4 5">
    <name type="scientific">Dactylonectria estremocensis</name>
    <dbReference type="NCBI Taxonomy" id="1079267"/>
    <lineage>
        <taxon>Eukaryota</taxon>
        <taxon>Fungi</taxon>
        <taxon>Dikarya</taxon>
        <taxon>Ascomycota</taxon>
        <taxon>Pezizomycotina</taxon>
        <taxon>Sordariomycetes</taxon>
        <taxon>Hypocreomycetidae</taxon>
        <taxon>Hypocreales</taxon>
        <taxon>Nectriaceae</taxon>
        <taxon>Dactylonectria</taxon>
    </lineage>
</organism>
<accession>A0A9P9ECJ1</accession>
<dbReference type="PRINTS" id="PR01415">
    <property type="entry name" value="ANKYRIN"/>
</dbReference>
<dbReference type="EMBL" id="JAGMUU010000017">
    <property type="protein sequence ID" value="KAH7134654.1"/>
    <property type="molecule type" value="Genomic_DNA"/>
</dbReference>
<protein>
    <submittedName>
        <fullName evidence="4">Ankyrin repeat-containing domain protein</fullName>
    </submittedName>
</protein>
<evidence type="ECO:0000256" key="1">
    <source>
        <dbReference type="ARBA" id="ARBA00022737"/>
    </source>
</evidence>
<dbReference type="InterPro" id="IPR036770">
    <property type="entry name" value="Ankyrin_rpt-contain_sf"/>
</dbReference>
<dbReference type="SUPFAM" id="SSF48403">
    <property type="entry name" value="Ankyrin repeat"/>
    <property type="match status" value="2"/>
</dbReference>
<keyword evidence="1" id="KW-0677">Repeat</keyword>
<evidence type="ECO:0000313" key="5">
    <source>
        <dbReference type="Proteomes" id="UP000717696"/>
    </source>
</evidence>
<dbReference type="PROSITE" id="PS50088">
    <property type="entry name" value="ANK_REPEAT"/>
    <property type="match status" value="7"/>
</dbReference>
<feature type="repeat" description="ANK" evidence="3">
    <location>
        <begin position="527"/>
        <end position="559"/>
    </location>
</feature>
<dbReference type="PROSITE" id="PS50297">
    <property type="entry name" value="ANK_REP_REGION"/>
    <property type="match status" value="7"/>
</dbReference>
<reference evidence="4" key="1">
    <citation type="journal article" date="2021" name="Nat. Commun.">
        <title>Genetic determinants of endophytism in the Arabidopsis root mycobiome.</title>
        <authorList>
            <person name="Mesny F."/>
            <person name="Miyauchi S."/>
            <person name="Thiergart T."/>
            <person name="Pickel B."/>
            <person name="Atanasova L."/>
            <person name="Karlsson M."/>
            <person name="Huettel B."/>
            <person name="Barry K.W."/>
            <person name="Haridas S."/>
            <person name="Chen C."/>
            <person name="Bauer D."/>
            <person name="Andreopoulos W."/>
            <person name="Pangilinan J."/>
            <person name="LaButti K."/>
            <person name="Riley R."/>
            <person name="Lipzen A."/>
            <person name="Clum A."/>
            <person name="Drula E."/>
            <person name="Henrissat B."/>
            <person name="Kohler A."/>
            <person name="Grigoriev I.V."/>
            <person name="Martin F.M."/>
            <person name="Hacquard S."/>
        </authorList>
    </citation>
    <scope>NUCLEOTIDE SEQUENCE</scope>
    <source>
        <strain evidence="4">MPI-CAGE-AT-0021</strain>
    </source>
</reference>
<dbReference type="OrthoDB" id="539213at2759"/>
<feature type="repeat" description="ANK" evidence="3">
    <location>
        <begin position="562"/>
        <end position="594"/>
    </location>
</feature>
<sequence length="892" mass="97035">MPALQLVNELGLELYNPHSPSFGPPMLSPDLRMSANISAWAGQIFPSFWDTKEAVSLVGPSDPSYDNQLCNVGSEMYTRISWGKPGYIFSHLMSIDPRLKTLESSATLVEQIIKISSVSYRNLRENVQLAQFSKEPQKLLDQSFSIMAYLVSNNFFQESEIDALVRWAIKGGLGDQLGIFLHTNSDHIRSCAAKILSICPHFEHVATLSTRNLLDLGRPLGAAHGRGFRNLRKLDLLKQAIDHDNLEQADLLVSNGVSLNQSLAVWAPWKDSLSYTVHRGSLKMVELLMRAGADFYFALEVAIDGGRVAMADILLKQEGKCNDGFLSRVHHRLEHMKSSRPNMYRVLRGRNPKGFQVFEMFQAAEKGNTALSKFIVEQDINEDDLEDGLCEGVKCRDKKVVRAFLLRGVNPNTRSRLMMRYGGKIGDVKWHCLIQLAMKIDKGGSSLVYVHLLLNAGADMNNEYLLDLCRLSIDKNQPDFMLLLVQKGYDMALIGPSVLEYMAGENRIYVCELLLIAGAPVNKHGVEGMSALQAAAREGNSKLMEYLVDQGAEVNLPASDYGGKTALQAAASQGENYAVEWLIKAGANINAAPAIHNGMTLLEAAAHGIRYCEVGSLFKKLLAFGAPVNRPDGASGILLQKLIRSGDIGCLRLALEAGARMEDREASGSSWTPLQMAARRRNREAILLLLSHGADINAHAGDDHGSTAVQAAVQSADIETVRLLARHGAVINAPAGKEYGRTALQAATSSDVLDPGIVSFLLDHGADVNAMPSKKGGITTLQGAAIRGDIQIARILLNKGADVNAAPALEEGRTAVEGAAEHGRMDMVRLLINAGAKPDPINGFAKAIELADENNHSIIGDLLERVEESFLSTEWSDSLTPWPLSPGGMGHG</sequence>
<feature type="repeat" description="ANK" evidence="3">
    <location>
        <begin position="704"/>
        <end position="736"/>
    </location>
</feature>
<dbReference type="SMART" id="SM00248">
    <property type="entry name" value="ANK"/>
    <property type="match status" value="13"/>
</dbReference>
<evidence type="ECO:0000256" key="3">
    <source>
        <dbReference type="PROSITE-ProRule" id="PRU00023"/>
    </source>
</evidence>
<proteinExistence type="predicted"/>
<dbReference type="Proteomes" id="UP000717696">
    <property type="component" value="Unassembled WGS sequence"/>
</dbReference>
<dbReference type="AlphaFoldDB" id="A0A9P9ECJ1"/>